<dbReference type="InterPro" id="IPR006626">
    <property type="entry name" value="PbH1"/>
</dbReference>
<dbReference type="CDD" id="cd14948">
    <property type="entry name" value="BACON"/>
    <property type="match status" value="1"/>
</dbReference>
<dbReference type="NCBIfam" id="TIGR04183">
    <property type="entry name" value="Por_Secre_tail"/>
    <property type="match status" value="1"/>
</dbReference>
<dbReference type="InterPro" id="IPR008979">
    <property type="entry name" value="Galactose-bd-like_sf"/>
</dbReference>
<dbReference type="Pfam" id="PF00754">
    <property type="entry name" value="F5_F8_type_C"/>
    <property type="match status" value="1"/>
</dbReference>
<keyword evidence="2" id="KW-0732">Signal</keyword>
<dbReference type="InterPro" id="IPR024361">
    <property type="entry name" value="BACON"/>
</dbReference>
<gene>
    <name evidence="4" type="ORF">PEPS_00850</name>
</gene>
<evidence type="ECO:0000259" key="3">
    <source>
        <dbReference type="PROSITE" id="PS50022"/>
    </source>
</evidence>
<dbReference type="Pfam" id="PF14592">
    <property type="entry name" value="Chondroitinas_B"/>
    <property type="match status" value="1"/>
</dbReference>
<dbReference type="RefSeq" id="WP_338397362.1">
    <property type="nucleotide sequence ID" value="NZ_AP025292.1"/>
</dbReference>
<dbReference type="Proteomes" id="UP001354989">
    <property type="component" value="Chromosome"/>
</dbReference>
<dbReference type="InterPro" id="IPR026444">
    <property type="entry name" value="Secre_tail"/>
</dbReference>
<dbReference type="EMBL" id="AP025292">
    <property type="protein sequence ID" value="BDC97804.1"/>
    <property type="molecule type" value="Genomic_DNA"/>
</dbReference>
<name>A0ABM7VAT4_9BACT</name>
<evidence type="ECO:0000256" key="1">
    <source>
        <dbReference type="SAM" id="MobiDB-lite"/>
    </source>
</evidence>
<dbReference type="Gene3D" id="2.160.20.10">
    <property type="entry name" value="Single-stranded right-handed beta-helix, Pectin lyase-like"/>
    <property type="match status" value="1"/>
</dbReference>
<dbReference type="InterPro" id="IPR011050">
    <property type="entry name" value="Pectin_lyase_fold/virulence"/>
</dbReference>
<dbReference type="SUPFAM" id="SSF51126">
    <property type="entry name" value="Pectin lyase-like"/>
    <property type="match status" value="1"/>
</dbReference>
<dbReference type="InterPro" id="IPR039513">
    <property type="entry name" value="PL-6"/>
</dbReference>
<dbReference type="InterPro" id="IPR000421">
    <property type="entry name" value="FA58C"/>
</dbReference>
<evidence type="ECO:0000256" key="2">
    <source>
        <dbReference type="SAM" id="SignalP"/>
    </source>
</evidence>
<keyword evidence="5" id="KW-1185">Reference proteome</keyword>
<feature type="signal peptide" evidence="2">
    <location>
        <begin position="1"/>
        <end position="20"/>
    </location>
</feature>
<feature type="compositionally biased region" description="Acidic residues" evidence="1">
    <location>
        <begin position="748"/>
        <end position="764"/>
    </location>
</feature>
<reference evidence="4 5" key="1">
    <citation type="submission" date="2021-12" db="EMBL/GenBank/DDBJ databases">
        <title>Genome sequencing of bacteria with rrn-lacking chromosome and rrn-plasmid.</title>
        <authorList>
            <person name="Anda M."/>
            <person name="Iwasaki W."/>
        </authorList>
    </citation>
    <scope>NUCLEOTIDE SEQUENCE [LARGE SCALE GENOMIC DNA]</scope>
    <source>
        <strain evidence="4 5">NBRC 101262</strain>
    </source>
</reference>
<dbReference type="Pfam" id="PF18962">
    <property type="entry name" value="Por_Secre_tail"/>
    <property type="match status" value="1"/>
</dbReference>
<accession>A0ABM7VAT4</accession>
<sequence length="845" mass="94064">MKSTPIFVLFGLLFSLNAWAETTIVDNRSDMRKVLAAAVAGDTIIVKSGTYADLSASSIEIQGTAEKPIVFMAEEVGGVKMSGNAYFSFRRSEHVIIQGFTFNVVNNTTMVKLEGCNNMRVTQNVFELTPTEEGRSVKWLIIQGVWDDKNFEHESHHNRIDHNIFQNKTTPGHYITIDGTNNKDNENGDPEEYRQSQYDRIDHNYFRNNGPRAVNEQESIRIGWSEMSMSSGFTTVEFNRFENCDGDPEVVSVKSCDNTIRHNTFVGCYGVLSLRHGNRNHIEGNYFFGGGRPTSTSPAGANLGTGGIRIYGTDHVVINNYFQGLNGNRWDAPITITKGDAIDGQDSKLNKHFIAQRVVIANNTLVDNEYGIELGFDNNGNYPKSIEDITLANNLIINTTNDPINFYDDSEHAGIDWSNNLVYPQSGSEMTNSESNISFADAEVKSFDPQLALNDSLYFSTANTPDFDNLRSIVNLKDIHGQDRGVVTTVGADQYSTGAMMYHPMRPQDVGPTGSLDNEVEDKNYINISEPNTLPAAETSIEIMVYANVQWTASTDSDWLTIDKNSGDGDATITLTASANDTDEQRSAVLTLTDGEISTAINIQQEAPEIPANSELAEIKEVYASSEETAKGNTADKTIDDDFGTLWASNGKGEHITYDLGEEMLVNIVQIAFNKANERTSYFDLAGSTDGETFDIILANQESQNTLEQTVYPFNQTVRYVRIIGQGNSSNDWNTITEVDIYKQMMDEEEEEDEDDQEEEDNDDAITSTPAAQQVRIYPNPVQDHLNFENLQGYDQLILINMEGRQVFHSALKGNHLSLPVFPSGMYILKLIGNEKTHSQKIIIR</sequence>
<proteinExistence type="predicted"/>
<feature type="region of interest" description="Disordered" evidence="1">
    <location>
        <begin position="748"/>
        <end position="772"/>
    </location>
</feature>
<organism evidence="4 5">
    <name type="scientific">Persicobacter psychrovividus</name>
    <dbReference type="NCBI Taxonomy" id="387638"/>
    <lineage>
        <taxon>Bacteria</taxon>
        <taxon>Pseudomonadati</taxon>
        <taxon>Bacteroidota</taxon>
        <taxon>Cytophagia</taxon>
        <taxon>Cytophagales</taxon>
        <taxon>Persicobacteraceae</taxon>
        <taxon>Persicobacter</taxon>
    </lineage>
</organism>
<dbReference type="SMART" id="SM00710">
    <property type="entry name" value="PbH1"/>
    <property type="match status" value="4"/>
</dbReference>
<dbReference type="PROSITE" id="PS50022">
    <property type="entry name" value="FA58C_3"/>
    <property type="match status" value="1"/>
</dbReference>
<feature type="chain" id="PRO_5045824433" description="F5/8 type C domain-containing protein" evidence="2">
    <location>
        <begin position="21"/>
        <end position="845"/>
    </location>
</feature>
<evidence type="ECO:0000313" key="4">
    <source>
        <dbReference type="EMBL" id="BDC97804.1"/>
    </source>
</evidence>
<dbReference type="Gene3D" id="2.60.120.260">
    <property type="entry name" value="Galactose-binding domain-like"/>
    <property type="match status" value="1"/>
</dbReference>
<protein>
    <recommendedName>
        <fullName evidence="3">F5/8 type C domain-containing protein</fullName>
    </recommendedName>
</protein>
<dbReference type="InterPro" id="IPR013783">
    <property type="entry name" value="Ig-like_fold"/>
</dbReference>
<feature type="domain" description="F5/8 type C" evidence="3">
    <location>
        <begin position="605"/>
        <end position="744"/>
    </location>
</feature>
<dbReference type="CDD" id="cd14251">
    <property type="entry name" value="PL-6"/>
    <property type="match status" value="1"/>
</dbReference>
<dbReference type="Pfam" id="PF13004">
    <property type="entry name" value="BACON"/>
    <property type="match status" value="1"/>
</dbReference>
<dbReference type="SUPFAM" id="SSF49785">
    <property type="entry name" value="Galactose-binding domain-like"/>
    <property type="match status" value="1"/>
</dbReference>
<dbReference type="Gene3D" id="2.60.40.10">
    <property type="entry name" value="Immunoglobulins"/>
    <property type="match status" value="1"/>
</dbReference>
<dbReference type="InterPro" id="IPR012334">
    <property type="entry name" value="Pectin_lyas_fold"/>
</dbReference>
<evidence type="ECO:0000313" key="5">
    <source>
        <dbReference type="Proteomes" id="UP001354989"/>
    </source>
</evidence>